<dbReference type="InterPro" id="IPR014013">
    <property type="entry name" value="Helic_SF1/SF2_ATP-bd_DinG/Rad3"/>
</dbReference>
<evidence type="ECO:0000256" key="1">
    <source>
        <dbReference type="ARBA" id="ARBA00022741"/>
    </source>
</evidence>
<keyword evidence="1" id="KW-0547">Nucleotide-binding</keyword>
<dbReference type="PROSITE" id="PS51192">
    <property type="entry name" value="HELICASE_ATP_BIND_1"/>
    <property type="match status" value="1"/>
</dbReference>
<dbReference type="PROSITE" id="PS51193">
    <property type="entry name" value="HELICASE_ATP_BIND_2"/>
    <property type="match status" value="1"/>
</dbReference>
<dbReference type="PANTHER" id="PTHR47957:SF3">
    <property type="entry name" value="ATP-DEPENDENT HELICASE HRQ1"/>
    <property type="match status" value="1"/>
</dbReference>
<dbReference type="InterPro" id="IPR001650">
    <property type="entry name" value="Helicase_C-like"/>
</dbReference>
<dbReference type="PANTHER" id="PTHR47957">
    <property type="entry name" value="ATP-DEPENDENT HELICASE HRQ1"/>
    <property type="match status" value="1"/>
</dbReference>
<dbReference type="Gene3D" id="3.40.50.300">
    <property type="entry name" value="P-loop containing nucleotide triphosphate hydrolases"/>
    <property type="match status" value="2"/>
</dbReference>
<evidence type="ECO:0000259" key="6">
    <source>
        <dbReference type="PROSITE" id="PS51193"/>
    </source>
</evidence>
<dbReference type="Pfam" id="PF00271">
    <property type="entry name" value="Helicase_C"/>
    <property type="match status" value="1"/>
</dbReference>
<dbReference type="InterPro" id="IPR027417">
    <property type="entry name" value="P-loop_NTPase"/>
</dbReference>
<dbReference type="Pfam" id="PF00270">
    <property type="entry name" value="DEAD"/>
    <property type="match status" value="1"/>
</dbReference>
<dbReference type="InterPro" id="IPR014001">
    <property type="entry name" value="Helicase_ATP-bd"/>
</dbReference>
<dbReference type="GO" id="GO:0004386">
    <property type="term" value="F:helicase activity"/>
    <property type="evidence" value="ECO:0007669"/>
    <property type="project" value="UniProtKB-KW"/>
</dbReference>
<dbReference type="Proteomes" id="UP001585018">
    <property type="component" value="Unassembled WGS sequence"/>
</dbReference>
<feature type="region of interest" description="Disordered" evidence="4">
    <location>
        <begin position="670"/>
        <end position="689"/>
    </location>
</feature>
<dbReference type="SMART" id="SM00487">
    <property type="entry name" value="DEXDc"/>
    <property type="match status" value="1"/>
</dbReference>
<evidence type="ECO:0000256" key="4">
    <source>
        <dbReference type="SAM" id="MobiDB-lite"/>
    </source>
</evidence>
<keyword evidence="2" id="KW-0378">Hydrolase</keyword>
<keyword evidence="8" id="KW-1185">Reference proteome</keyword>
<evidence type="ECO:0000313" key="7">
    <source>
        <dbReference type="EMBL" id="MFB8753509.1"/>
    </source>
</evidence>
<name>A0ABV5DLU9_9ACTN</name>
<keyword evidence="3" id="KW-0067">ATP-binding</keyword>
<dbReference type="InterPro" id="IPR011545">
    <property type="entry name" value="DEAD/DEAH_box_helicase_dom"/>
</dbReference>
<evidence type="ECO:0000259" key="5">
    <source>
        <dbReference type="PROSITE" id="PS51192"/>
    </source>
</evidence>
<sequence length="1793" mass="196377">MSTPPSGLDAFATHDALREAYLRYYDTAFRLRDDVLQAERRALLDRSGGIYADPFVELRPEYALTGRTLAESAKAADAPEELAAFAECGLFEPGMQLYTHQEEALASTMQAGQNAVVTAGTGSGKTEAFLLPVLADLLRESRDWNGSPATHLPWWERASADYRPQREGEQGHTPAVRAMILYPMNALVDDQLVRLRRALDSDLAREWLDEYRDGHRFYFGRFTGNTPVRGNPHQQFAVEELRAYLKATTARGQRAREAADKDSGKDKDTRYFAPRLDGAEMRSRWDMYDAPPDVLITNYSMLNVMLQRSRDEDFFRSTAQWLDSCSNARFTLVLDELHMYRGTQGTETAYLIRNLIHRLNLRGRPEKLRILAASASLEDTREEDRRFLQEFFAAEAGSFHFIPGKAAPRAQGPGDISAAAPELARSYSTPPTPSDAVHLLASTGAALALSEILSAGTTAPTSPAIPASVLARKLFPASSPAEADLALRGTATAIKTAAASKTLSLPRIRIHLFFRNVAGMWACTDPQCPEVPASLRSPERAIGKIFSVPRTACDCGARVLELLYCQSCGEAMLGGYAPRNAFTSKVFNSVLLSDSPDLSRVPDQSGRDRTAANYIVYWPSAKPQRADDDARWSAGSGSALFTFRRSIYDPSSGRLHNREGGATGWSFHISSPVDRRTGQPKLDTSLLPPFPTRSPCCGADWERRYTKDGKPRPLADPARLTSPVRTMRTGFEKINQVLSDELAEQFIDPSERKLIVFTDSRQDAAKLSAGMALRHYQDLVRLLSLDELRASAVSQQDLDAVRAQVSGKKSEAISAAIEKLRKRSKSDLNSLRGALMDGDEDAAAAAAARLSSPPTLEFLAKVKVNARLLAIGVNPAGPKPSMQSVGTLQWHELYDWDEKPPLLRADTSAALEAALTSEDGLLENTLEALFSGAGRDIESLGMGAITPAKAAPDPDGLGQASLRILAELRRFFTLRDPKDVAPPRLKEYWRSVAAHRGMDYDDVQADAEAAWGDTVSSYLIDPRRAAVQTSPGHTWLCPCCGRRHLTRSAGVCTRCRSGLPAEPVPDSTPEDNDYYAWKAAGDRAAFRLSCVELTGQTGRIEAQTRQARFQQVFLSDPPEIPLVHEIDLLSVTTTMEAGVDIGPLSAVLMANMPPSRFNYQQRVGRAGRRSSPVAVALTVCRGRSHDEHYFGNPSAITNDPTPPPYLTLERPEILKRAMAAEMLRLAFRHLEDHGGTGSVHGEFGRVQDWATALPDIRDWLTQHTDLLARTAQALTAFTPLQPDQILDTRWMEDLLQRITDIASSPTGAEELSERLAHAGILPMFGFPTRVRQLYLDVPKKRHPWPPDAAIDRDIAMAVSQFAPGGEVVRDGKVYTVTGITEFEPLPGGPKPVAEPLEHARTVGLCRVCNHVEEAPSEQGPCPVCRADNYSVVDLREPAGFRSSEARDFDGVFAWSPYTISSRAAADLSALRFTPWEGAHVHAGPGKRYVVNDNNGDLFSLRRASGTWGGYLAASAAGGSYGEPIEVAIGAVLPTDFFFLGPATATDQPRGYRLNLTAGHPAYGADISEGRRAAWYSLAFLLRSAAAQFLDVGRQELLAGIHPGPHHDGHVVYAFLADALENGAGFSTHLGSSQVISKYMQAVHDYLETLCEAEHSGICTSSCPRCLRDYSNMAYHPLLDWRLAGDLIGLLSGSPVDASTTRARSSLDVLRSLYNGSLMDDDLPGLTFTAKGRPYAVVAKHPLHACEQDLVNPNLQPALDTALQHTQDAGRIVVADWFTLEKSPMHIIERLRTT</sequence>
<feature type="domain" description="Helicase ATP-binding" evidence="5">
    <location>
        <begin position="106"/>
        <end position="395"/>
    </location>
</feature>
<evidence type="ECO:0000256" key="3">
    <source>
        <dbReference type="ARBA" id="ARBA00022840"/>
    </source>
</evidence>
<protein>
    <submittedName>
        <fullName evidence="7">DEAD/DEAH box helicase</fullName>
    </submittedName>
</protein>
<dbReference type="SUPFAM" id="SSF52540">
    <property type="entry name" value="P-loop containing nucleoside triphosphate hydrolases"/>
    <property type="match status" value="2"/>
</dbReference>
<reference evidence="7 8" key="1">
    <citation type="submission" date="2024-01" db="EMBL/GenBank/DDBJ databases">
        <title>Genome mining of biosynthetic gene clusters to explore secondary metabolites of Streptomyces sp.</title>
        <authorList>
            <person name="Baig A."/>
            <person name="Ajitkumar Shintre N."/>
            <person name="Kumar H."/>
            <person name="Anbarasu A."/>
            <person name="Ramaiah S."/>
        </authorList>
    </citation>
    <scope>NUCLEOTIDE SEQUENCE [LARGE SCALE GENOMIC DNA]</scope>
    <source>
        <strain evidence="7 8">A03</strain>
    </source>
</reference>
<keyword evidence="7" id="KW-0347">Helicase</keyword>
<dbReference type="EMBL" id="JAYMRR010000026">
    <property type="protein sequence ID" value="MFB8753509.1"/>
    <property type="molecule type" value="Genomic_DNA"/>
</dbReference>
<comment type="caution">
    <text evidence="7">The sequence shown here is derived from an EMBL/GenBank/DDBJ whole genome shotgun (WGS) entry which is preliminary data.</text>
</comment>
<accession>A0ABV5DLU9</accession>
<proteinExistence type="predicted"/>
<gene>
    <name evidence="7" type="ORF">VSS30_32295</name>
</gene>
<evidence type="ECO:0000313" key="8">
    <source>
        <dbReference type="Proteomes" id="UP001585018"/>
    </source>
</evidence>
<evidence type="ECO:0000256" key="2">
    <source>
        <dbReference type="ARBA" id="ARBA00022801"/>
    </source>
</evidence>
<organism evidence="7 8">
    <name type="scientific">Streptomyces parvulus</name>
    <dbReference type="NCBI Taxonomy" id="146923"/>
    <lineage>
        <taxon>Bacteria</taxon>
        <taxon>Bacillati</taxon>
        <taxon>Actinomycetota</taxon>
        <taxon>Actinomycetes</taxon>
        <taxon>Kitasatosporales</taxon>
        <taxon>Streptomycetaceae</taxon>
        <taxon>Streptomyces</taxon>
    </lineage>
</organism>
<feature type="domain" description="Helicase ATP-binding" evidence="6">
    <location>
        <begin position="80"/>
        <end position="375"/>
    </location>
</feature>
<dbReference type="RefSeq" id="WP_376720054.1">
    <property type="nucleotide sequence ID" value="NZ_JAYMRR010000026.1"/>
</dbReference>